<dbReference type="InterPro" id="IPR036236">
    <property type="entry name" value="Znf_C2H2_sf"/>
</dbReference>
<evidence type="ECO:0000256" key="11">
    <source>
        <dbReference type="ARBA" id="ARBA00032326"/>
    </source>
</evidence>
<dbReference type="InterPro" id="IPR011049">
    <property type="entry name" value="Serralysin-like_metalloprot_C"/>
</dbReference>
<dbReference type="GO" id="GO:0005737">
    <property type="term" value="C:cytoplasm"/>
    <property type="evidence" value="ECO:0007669"/>
    <property type="project" value="UniProtKB-SubCell"/>
</dbReference>
<dbReference type="CDD" id="cd21575">
    <property type="entry name" value="KLF18_N"/>
    <property type="match status" value="1"/>
</dbReference>
<dbReference type="InterPro" id="IPR019956">
    <property type="entry name" value="Ubiquitin_dom"/>
</dbReference>
<comment type="subcellular location">
    <subcellularLocation>
        <location evidence="2">Cytoplasm</location>
    </subcellularLocation>
    <subcellularLocation>
        <location evidence="1">Nucleus</location>
    </subcellularLocation>
</comment>
<dbReference type="Gene3D" id="3.10.20.90">
    <property type="entry name" value="Phosphatidylinositol 3-kinase Catalytic Subunit, Chain A, domain 1"/>
    <property type="match status" value="1"/>
</dbReference>
<dbReference type="GO" id="GO:1990904">
    <property type="term" value="C:ribonucleoprotein complex"/>
    <property type="evidence" value="ECO:0007669"/>
    <property type="project" value="UniProtKB-KW"/>
</dbReference>
<comment type="similarity">
    <text evidence="4">In the C-terminal section; belongs to the eukaryotic ribosomal protein eL40 family.</text>
</comment>
<dbReference type="PROSITE" id="PS00028">
    <property type="entry name" value="ZINC_FINGER_C2H2_1"/>
    <property type="match status" value="1"/>
</dbReference>
<keyword evidence="14" id="KW-0479">Metal-binding</keyword>
<evidence type="ECO:0000256" key="15">
    <source>
        <dbReference type="SAM" id="MobiDB-lite"/>
    </source>
</evidence>
<keyword evidence="14" id="KW-0863">Zinc-finger</keyword>
<gene>
    <name evidence="19" type="primary">LOC109254837</name>
</gene>
<dbReference type="SMART" id="SM00213">
    <property type="entry name" value="UBQ"/>
    <property type="match status" value="1"/>
</dbReference>
<dbReference type="SUPFAM" id="SSF54236">
    <property type="entry name" value="Ubiquitin-like"/>
    <property type="match status" value="1"/>
</dbReference>
<keyword evidence="6" id="KW-0013">ADP-ribosylation</keyword>
<evidence type="ECO:0000256" key="5">
    <source>
        <dbReference type="ARBA" id="ARBA00022490"/>
    </source>
</evidence>
<dbReference type="FunFam" id="3.10.20.90:FF:000160">
    <property type="entry name" value="Polyubiquitin-C"/>
    <property type="match status" value="1"/>
</dbReference>
<feature type="region of interest" description="Disordered" evidence="15">
    <location>
        <begin position="126"/>
        <end position="146"/>
    </location>
</feature>
<dbReference type="GeneID" id="109254837"/>
<dbReference type="Proteomes" id="UP001165780">
    <property type="component" value="Unplaced"/>
</dbReference>
<dbReference type="InterPro" id="IPR000626">
    <property type="entry name" value="Ubiquitin-like_dom"/>
</dbReference>
<dbReference type="InterPro" id="IPR013087">
    <property type="entry name" value="Znf_C2H2_type"/>
</dbReference>
<evidence type="ECO:0000256" key="13">
    <source>
        <dbReference type="ARBA" id="ARBA00035298"/>
    </source>
</evidence>
<evidence type="ECO:0000256" key="2">
    <source>
        <dbReference type="ARBA" id="ARBA00004496"/>
    </source>
</evidence>
<dbReference type="InterPro" id="IPR038587">
    <property type="entry name" value="Ribosomal_eL40_sf"/>
</dbReference>
<evidence type="ECO:0000256" key="8">
    <source>
        <dbReference type="ARBA" id="ARBA00023242"/>
    </source>
</evidence>
<dbReference type="PANTHER" id="PTHR10666">
    <property type="entry name" value="UBIQUITIN"/>
    <property type="match status" value="1"/>
</dbReference>
<evidence type="ECO:0000313" key="18">
    <source>
        <dbReference type="Proteomes" id="UP001165780"/>
    </source>
</evidence>
<evidence type="ECO:0000256" key="10">
    <source>
        <dbReference type="ARBA" id="ARBA00029415"/>
    </source>
</evidence>
<dbReference type="Gene3D" id="4.10.1060.50">
    <property type="match status" value="1"/>
</dbReference>
<reference evidence="19" key="1">
    <citation type="submission" date="2025-08" db="UniProtKB">
        <authorList>
            <consortium name="RefSeq"/>
        </authorList>
    </citation>
    <scope>IDENTIFICATION</scope>
    <source>
        <tissue evidence="19">Whole blood</tissue>
    </source>
</reference>
<feature type="domain" description="C2H2-type" evidence="17">
    <location>
        <begin position="481"/>
        <end position="508"/>
    </location>
</feature>
<comment type="subunit">
    <text evidence="12">Part of the 60S ribosomal subunit. Interacts with UBQLN1 (via UBA domain).</text>
</comment>
<accession>A0A9W2V983</accession>
<dbReference type="PROSITE" id="PS50053">
    <property type="entry name" value="UBIQUITIN_2"/>
    <property type="match status" value="1"/>
</dbReference>
<evidence type="ECO:0000256" key="14">
    <source>
        <dbReference type="PROSITE-ProRule" id="PRU00042"/>
    </source>
</evidence>
<organism evidence="18 19">
    <name type="scientific">Panthera pardus</name>
    <name type="common">Leopard</name>
    <name type="synonym">Felis pardus</name>
    <dbReference type="NCBI Taxonomy" id="9691"/>
    <lineage>
        <taxon>Eukaryota</taxon>
        <taxon>Metazoa</taxon>
        <taxon>Chordata</taxon>
        <taxon>Craniata</taxon>
        <taxon>Vertebrata</taxon>
        <taxon>Euteleostomi</taxon>
        <taxon>Mammalia</taxon>
        <taxon>Eutheria</taxon>
        <taxon>Laurasiatheria</taxon>
        <taxon>Carnivora</taxon>
        <taxon>Feliformia</taxon>
        <taxon>Felidae</taxon>
        <taxon>Pantherinae</taxon>
        <taxon>Panthera</taxon>
    </lineage>
</organism>
<dbReference type="InterPro" id="IPR001975">
    <property type="entry name" value="Ribosomal_eL40_dom"/>
</dbReference>
<evidence type="ECO:0000259" key="16">
    <source>
        <dbReference type="PROSITE" id="PS50053"/>
    </source>
</evidence>
<keyword evidence="5" id="KW-0963">Cytoplasm</keyword>
<dbReference type="InterPro" id="IPR029071">
    <property type="entry name" value="Ubiquitin-like_domsf"/>
</dbReference>
<evidence type="ECO:0000256" key="1">
    <source>
        <dbReference type="ARBA" id="ARBA00004123"/>
    </source>
</evidence>
<dbReference type="PRINTS" id="PR00348">
    <property type="entry name" value="UBIQUITIN"/>
</dbReference>
<keyword evidence="14" id="KW-0862">Zinc</keyword>
<sequence>MTITLLYAQVFALESHDFAVISYTKLAATAHTQIFVKTLMGKTITLKVKPSDTTENGKAKIQDKEAILPDQQHLIFAGKQLEDAALSQTTISRQSALHWVLRLRGGIEPSLRRLAQKYNCGKMICHKRSPDPTAEDPVQLPSNSKETSVDSFLQTVEEIEEFLKDVSETYKAKMSAAPEPQLHIPLADHGEDNQHESTQRMMTPLKSTMVTFFDERRPTTSQVTDVIDNPKTTFTACQTITANKIAIPNEGNQMKTLSDDQILYGGQVTVPKENHMMTFSAKQTFTEGHTMTSSGNQTLNWNQMTTLCEEQQMKTLSDDQTLYGDHMTFTGGQTLYGGQMETYSGDQMLYGGHMTLSGYQTLYGGQMKSLSDDQTLYGGQMTYSGDQILYDSQVNTFGDDQTLYGGQMMTLKGHHMTTSTDDHTVYGDHMMPHQSSSLPYPGFLYFSSSHLIYGQTLEKQKYNVKTQRCQVQKNPNVLKTYTCTYQDCGKSYTKPSHLRIHERKHTGK</sequence>
<name>A0A9W2V983_PANPR</name>
<evidence type="ECO:0000313" key="19">
    <source>
        <dbReference type="RefSeq" id="XP_053755138.1"/>
    </source>
</evidence>
<keyword evidence="9" id="KW-0687">Ribonucleoprotein</keyword>
<evidence type="ECO:0000256" key="4">
    <source>
        <dbReference type="ARBA" id="ARBA00010570"/>
    </source>
</evidence>
<evidence type="ECO:0000256" key="9">
    <source>
        <dbReference type="ARBA" id="ARBA00023274"/>
    </source>
</evidence>
<evidence type="ECO:0000256" key="12">
    <source>
        <dbReference type="ARBA" id="ARBA00035125"/>
    </source>
</evidence>
<keyword evidence="18" id="KW-1185">Reference proteome</keyword>
<keyword evidence="8" id="KW-0539">Nucleus</keyword>
<comment type="similarity">
    <text evidence="3">In the N-terminal section; belongs to the ubiquitin family.</text>
</comment>
<feature type="domain" description="Ubiquitin-like" evidence="16">
    <location>
        <begin position="32"/>
        <end position="106"/>
    </location>
</feature>
<evidence type="ECO:0000256" key="6">
    <source>
        <dbReference type="ARBA" id="ARBA00022765"/>
    </source>
</evidence>
<dbReference type="SMART" id="SM00355">
    <property type="entry name" value="ZnF_C2H2"/>
    <property type="match status" value="1"/>
</dbReference>
<dbReference type="GO" id="GO:0008270">
    <property type="term" value="F:zinc ion binding"/>
    <property type="evidence" value="ECO:0007669"/>
    <property type="project" value="UniProtKB-KW"/>
</dbReference>
<comment type="function">
    <text evidence="10">Component of the 60S subunit of the ribosome. Ribosomal protein L40 is essential for translation of a subset of cellular transcripts, and especially for cap-dependent translation of vesicular stomatitis virus mRNAs.</text>
</comment>
<dbReference type="Gene3D" id="3.30.160.60">
    <property type="entry name" value="Classic Zinc Finger"/>
    <property type="match status" value="1"/>
</dbReference>
<dbReference type="Pfam" id="PF00240">
    <property type="entry name" value="ubiquitin"/>
    <property type="match status" value="1"/>
</dbReference>
<evidence type="ECO:0000256" key="7">
    <source>
        <dbReference type="ARBA" id="ARBA00022980"/>
    </source>
</evidence>
<proteinExistence type="inferred from homology"/>
<dbReference type="GO" id="GO:0005840">
    <property type="term" value="C:ribosome"/>
    <property type="evidence" value="ECO:0007669"/>
    <property type="project" value="UniProtKB-KW"/>
</dbReference>
<keyword evidence="7" id="KW-0689">Ribosomal protein</keyword>
<dbReference type="GO" id="GO:0006412">
    <property type="term" value="P:translation"/>
    <property type="evidence" value="ECO:0007669"/>
    <property type="project" value="InterPro"/>
</dbReference>
<dbReference type="AlphaFoldDB" id="A0A9W2V983"/>
<dbReference type="SUPFAM" id="SSF57667">
    <property type="entry name" value="beta-beta-alpha zinc fingers"/>
    <property type="match status" value="1"/>
</dbReference>
<dbReference type="InterPro" id="IPR050158">
    <property type="entry name" value="Ubiquitin_ubiquitin-like"/>
</dbReference>
<dbReference type="Gene3D" id="2.150.10.10">
    <property type="entry name" value="Serralysin-like metalloprotease, C-terminal"/>
    <property type="match status" value="1"/>
</dbReference>
<dbReference type="GO" id="GO:0003735">
    <property type="term" value="F:structural constituent of ribosome"/>
    <property type="evidence" value="ECO:0007669"/>
    <property type="project" value="InterPro"/>
</dbReference>
<evidence type="ECO:0000256" key="3">
    <source>
        <dbReference type="ARBA" id="ARBA00008373"/>
    </source>
</evidence>
<dbReference type="PROSITE" id="PS50157">
    <property type="entry name" value="ZINC_FINGER_C2H2_2"/>
    <property type="match status" value="1"/>
</dbReference>
<evidence type="ECO:0000259" key="17">
    <source>
        <dbReference type="PROSITE" id="PS50157"/>
    </source>
</evidence>
<dbReference type="Pfam" id="PF01020">
    <property type="entry name" value="Ribosomal_L40e"/>
    <property type="match status" value="1"/>
</dbReference>
<dbReference type="RefSeq" id="XP_053755138.1">
    <property type="nucleotide sequence ID" value="XM_053899163.1"/>
</dbReference>
<protein>
    <recommendedName>
        <fullName evidence="13">Ubiquitin-ribosomal protein eL40 fusion protein</fullName>
    </recommendedName>
    <alternativeName>
        <fullName evidence="11">Ubiquitin A-52 residue ribosomal protein fusion product 1</fullName>
    </alternativeName>
</protein>
<dbReference type="GO" id="GO:0005634">
    <property type="term" value="C:nucleus"/>
    <property type="evidence" value="ECO:0007669"/>
    <property type="project" value="UniProtKB-SubCell"/>
</dbReference>